<gene>
    <name evidence="8" type="primary">AVEN_156141_1</name>
    <name evidence="8" type="ORF">CEXT_432261</name>
</gene>
<name>A0AAV4MXN5_CAEEX</name>
<keyword evidence="4 5" id="KW-0472">Membrane</keyword>
<keyword evidence="2 5" id="KW-0812">Transmembrane</keyword>
<keyword evidence="9" id="KW-1185">Reference proteome</keyword>
<evidence type="ECO:0000259" key="7">
    <source>
        <dbReference type="PROSITE" id="PS51225"/>
    </source>
</evidence>
<feature type="transmembrane region" description="Helical" evidence="6">
    <location>
        <begin position="122"/>
        <end position="143"/>
    </location>
</feature>
<dbReference type="EMBL" id="BPLR01020256">
    <property type="protein sequence ID" value="GIX76488.1"/>
    <property type="molecule type" value="Genomic_DNA"/>
</dbReference>
<evidence type="ECO:0000313" key="9">
    <source>
        <dbReference type="Proteomes" id="UP001054945"/>
    </source>
</evidence>
<comment type="caution">
    <text evidence="8">The sequence shown here is derived from an EMBL/GenBank/DDBJ whole genome shotgun (WGS) entry which is preliminary data.</text>
</comment>
<feature type="transmembrane region" description="Helical" evidence="6">
    <location>
        <begin position="190"/>
        <end position="212"/>
    </location>
</feature>
<feature type="domain" description="MARVEL" evidence="7">
    <location>
        <begin position="76"/>
        <end position="219"/>
    </location>
</feature>
<keyword evidence="3 6" id="KW-1133">Transmembrane helix</keyword>
<dbReference type="InterPro" id="IPR008253">
    <property type="entry name" value="Marvel"/>
</dbReference>
<organism evidence="8 9">
    <name type="scientific">Caerostris extrusa</name>
    <name type="common">Bark spider</name>
    <name type="synonym">Caerostris bankana</name>
    <dbReference type="NCBI Taxonomy" id="172846"/>
    <lineage>
        <taxon>Eukaryota</taxon>
        <taxon>Metazoa</taxon>
        <taxon>Ecdysozoa</taxon>
        <taxon>Arthropoda</taxon>
        <taxon>Chelicerata</taxon>
        <taxon>Arachnida</taxon>
        <taxon>Araneae</taxon>
        <taxon>Araneomorphae</taxon>
        <taxon>Entelegynae</taxon>
        <taxon>Araneoidea</taxon>
        <taxon>Araneidae</taxon>
        <taxon>Caerostris</taxon>
    </lineage>
</organism>
<sequence length="240" mass="27313">MVRLKQTGFYHIVLLTNSLIFAGKKNVKIAYIYGNFALFIYFNGRFLLQYSLFSIIFLLIMDIKSTTKLLGWNSKYICSFRGILNICEIVLSYVCVQLLKDTCRPAYSSSTGGFVGSAHETYFYLCSFTCMIITSILLFSFVISQVSCIMMERTVLCVLFWSICCLFSFLTSIILFFYVNGSNSIEMFGYSHKVAAAILGCINSGFFLINAVKSYKSCRRSVERTIIFKSLSHLLHILHA</sequence>
<evidence type="ECO:0000313" key="8">
    <source>
        <dbReference type="EMBL" id="GIX76488.1"/>
    </source>
</evidence>
<dbReference type="GO" id="GO:0016020">
    <property type="term" value="C:membrane"/>
    <property type="evidence" value="ECO:0007669"/>
    <property type="project" value="UniProtKB-SubCell"/>
</dbReference>
<proteinExistence type="predicted"/>
<dbReference type="AlphaFoldDB" id="A0AAV4MXN5"/>
<dbReference type="Proteomes" id="UP001054945">
    <property type="component" value="Unassembled WGS sequence"/>
</dbReference>
<protein>
    <submittedName>
        <fullName evidence="8">MARVEL domain-containing protein</fullName>
    </submittedName>
</protein>
<accession>A0AAV4MXN5</accession>
<dbReference type="PROSITE" id="PS51225">
    <property type="entry name" value="MARVEL"/>
    <property type="match status" value="1"/>
</dbReference>
<evidence type="ECO:0000256" key="2">
    <source>
        <dbReference type="ARBA" id="ARBA00022692"/>
    </source>
</evidence>
<evidence type="ECO:0000256" key="5">
    <source>
        <dbReference type="PROSITE-ProRule" id="PRU00581"/>
    </source>
</evidence>
<evidence type="ECO:0000256" key="4">
    <source>
        <dbReference type="ARBA" id="ARBA00023136"/>
    </source>
</evidence>
<feature type="transmembrane region" description="Helical" evidence="6">
    <location>
        <begin position="7"/>
        <end position="24"/>
    </location>
</feature>
<feature type="transmembrane region" description="Helical" evidence="6">
    <location>
        <begin position="82"/>
        <end position="99"/>
    </location>
</feature>
<evidence type="ECO:0000256" key="3">
    <source>
        <dbReference type="ARBA" id="ARBA00022989"/>
    </source>
</evidence>
<reference evidence="8 9" key="1">
    <citation type="submission" date="2021-06" db="EMBL/GenBank/DDBJ databases">
        <title>Caerostris extrusa draft genome.</title>
        <authorList>
            <person name="Kono N."/>
            <person name="Arakawa K."/>
        </authorList>
    </citation>
    <scope>NUCLEOTIDE SEQUENCE [LARGE SCALE GENOMIC DNA]</scope>
</reference>
<feature type="transmembrane region" description="Helical" evidence="6">
    <location>
        <begin position="155"/>
        <end position="178"/>
    </location>
</feature>
<feature type="transmembrane region" description="Helical" evidence="6">
    <location>
        <begin position="36"/>
        <end position="61"/>
    </location>
</feature>
<comment type="subcellular location">
    <subcellularLocation>
        <location evidence="1">Membrane</location>
        <topology evidence="1">Multi-pass membrane protein</topology>
    </subcellularLocation>
</comment>
<evidence type="ECO:0000256" key="1">
    <source>
        <dbReference type="ARBA" id="ARBA00004141"/>
    </source>
</evidence>
<evidence type="ECO:0000256" key="6">
    <source>
        <dbReference type="SAM" id="Phobius"/>
    </source>
</evidence>